<dbReference type="GeneID" id="37081269"/>
<keyword evidence="2" id="KW-1185">Reference proteome</keyword>
<dbReference type="AlphaFoldDB" id="A0A318ZWX0"/>
<dbReference type="Proteomes" id="UP000248349">
    <property type="component" value="Unassembled WGS sequence"/>
</dbReference>
<evidence type="ECO:0000313" key="1">
    <source>
        <dbReference type="EMBL" id="PYH44628.1"/>
    </source>
</evidence>
<evidence type="ECO:0000313" key="2">
    <source>
        <dbReference type="Proteomes" id="UP000248349"/>
    </source>
</evidence>
<protein>
    <submittedName>
        <fullName evidence="1">Uncharacterized protein</fullName>
    </submittedName>
</protein>
<sequence>MHVLRTREIQSLIDALTTRSPVRANSPVRAASPQRSNLCVSTSPVACRGSYHRTNDCRTRLCLAAEPDLTILHLLIILYITRLARMLPLAYRVNKRRVNSGLLIV</sequence>
<reference evidence="1 2" key="1">
    <citation type="submission" date="2016-12" db="EMBL/GenBank/DDBJ databases">
        <title>The genomes of Aspergillus section Nigri reveals drivers in fungal speciation.</title>
        <authorList>
            <consortium name="DOE Joint Genome Institute"/>
            <person name="Vesth T.C."/>
            <person name="Nybo J."/>
            <person name="Theobald S."/>
            <person name="Brandl J."/>
            <person name="Frisvad J.C."/>
            <person name="Nielsen K.F."/>
            <person name="Lyhne E.K."/>
            <person name="Kogle M.E."/>
            <person name="Kuo A."/>
            <person name="Riley R."/>
            <person name="Clum A."/>
            <person name="Nolan M."/>
            <person name="Lipzen A."/>
            <person name="Salamov A."/>
            <person name="Henrissat B."/>
            <person name="Wiebenga A."/>
            <person name="De Vries R.P."/>
            <person name="Grigoriev I.V."/>
            <person name="Mortensen U.H."/>
            <person name="Andersen M.R."/>
            <person name="Baker S.E."/>
        </authorList>
    </citation>
    <scope>NUCLEOTIDE SEQUENCE [LARGE SCALE GENOMIC DNA]</scope>
    <source>
        <strain evidence="1 2">JOP 1030-1</strain>
    </source>
</reference>
<accession>A0A318ZWX0</accession>
<gene>
    <name evidence="1" type="ORF">BP01DRAFT_70345</name>
</gene>
<proteinExistence type="predicted"/>
<dbReference type="RefSeq" id="XP_025430610.1">
    <property type="nucleotide sequence ID" value="XM_025580040.1"/>
</dbReference>
<name>A0A318ZWX0_9EURO</name>
<dbReference type="EMBL" id="KZ821236">
    <property type="protein sequence ID" value="PYH44628.1"/>
    <property type="molecule type" value="Genomic_DNA"/>
</dbReference>
<organism evidence="1 2">
    <name type="scientific">Aspergillus saccharolyticus JOP 1030-1</name>
    <dbReference type="NCBI Taxonomy" id="1450539"/>
    <lineage>
        <taxon>Eukaryota</taxon>
        <taxon>Fungi</taxon>
        <taxon>Dikarya</taxon>
        <taxon>Ascomycota</taxon>
        <taxon>Pezizomycotina</taxon>
        <taxon>Eurotiomycetes</taxon>
        <taxon>Eurotiomycetidae</taxon>
        <taxon>Eurotiales</taxon>
        <taxon>Aspergillaceae</taxon>
        <taxon>Aspergillus</taxon>
        <taxon>Aspergillus subgen. Circumdati</taxon>
    </lineage>
</organism>